<dbReference type="InterPro" id="IPR006685">
    <property type="entry name" value="MscS_channel_2nd"/>
</dbReference>
<dbReference type="InterPro" id="IPR007055">
    <property type="entry name" value="BON_dom"/>
</dbReference>
<keyword evidence="9" id="KW-0732">Signal</keyword>
<dbReference type="SUPFAM" id="SSF82689">
    <property type="entry name" value="Mechanosensitive channel protein MscS (YggB), C-terminal domain"/>
    <property type="match status" value="1"/>
</dbReference>
<evidence type="ECO:0000256" key="5">
    <source>
        <dbReference type="ARBA" id="ARBA00022989"/>
    </source>
</evidence>
<evidence type="ECO:0000256" key="3">
    <source>
        <dbReference type="ARBA" id="ARBA00022475"/>
    </source>
</evidence>
<dbReference type="Gene3D" id="1.10.287.1260">
    <property type="match status" value="1"/>
</dbReference>
<evidence type="ECO:0000256" key="6">
    <source>
        <dbReference type="ARBA" id="ARBA00023136"/>
    </source>
</evidence>
<evidence type="ECO:0000256" key="9">
    <source>
        <dbReference type="SAM" id="SignalP"/>
    </source>
</evidence>
<evidence type="ECO:0000256" key="8">
    <source>
        <dbReference type="SAM" id="MobiDB-lite"/>
    </source>
</evidence>
<keyword evidence="12" id="KW-1185">Reference proteome</keyword>
<feature type="region of interest" description="Disordered" evidence="8">
    <location>
        <begin position="398"/>
        <end position="448"/>
    </location>
</feature>
<gene>
    <name evidence="11" type="ORF">FCE95_03850</name>
</gene>
<feature type="chain" id="PRO_5020783603" description="Small-conductance mechanosensitive channel" evidence="9">
    <location>
        <begin position="31"/>
        <end position="448"/>
    </location>
</feature>
<dbReference type="Pfam" id="PF00924">
    <property type="entry name" value="MS_channel_2nd"/>
    <property type="match status" value="1"/>
</dbReference>
<dbReference type="InterPro" id="IPR023408">
    <property type="entry name" value="MscS_beta-dom_sf"/>
</dbReference>
<evidence type="ECO:0000256" key="4">
    <source>
        <dbReference type="ARBA" id="ARBA00022692"/>
    </source>
</evidence>
<keyword evidence="7" id="KW-0407">Ion channel</keyword>
<dbReference type="PANTHER" id="PTHR30221:SF1">
    <property type="entry name" value="SMALL-CONDUCTANCE MECHANOSENSITIVE CHANNEL"/>
    <property type="match status" value="1"/>
</dbReference>
<keyword evidence="7" id="KW-0997">Cell inner membrane</keyword>
<evidence type="ECO:0000256" key="7">
    <source>
        <dbReference type="RuleBase" id="RU369025"/>
    </source>
</evidence>
<dbReference type="InterPro" id="IPR010920">
    <property type="entry name" value="LSM_dom_sf"/>
</dbReference>
<dbReference type="AlphaFoldDB" id="A0A4U5JWG2"/>
<sequence>MPIVDRKPRTFSGKPLVWLLCLLIACASGAAWSVPAALLAKPAASSPTTDPAADRDTRDKLALRLRTADGLQAVVPSVSNGVATLDGLVRDEARRKTAAAIAAQTPGVVKVENRVEVHTGLGTRLRAAFDLMVAKLIQLVAATPLLLVAVAIVLLASWLGGFFARRLNWLRIKSSNPYMDGLLKRVVQSVAVLIGVLVALDLLGATSLVGAVLGSAGVVGLVVGFAFRDIAENYVSGVLLSLRRPFSPGDHVVIDTREGKIVALSSRATVLMTMDGNELLIPNAMVFKSIMLNYSRNPKRRFDFTVSIDATESISKSSALALEQIAKVPGVLNDPAPSSVVKDFAPTGIVLQFFGWVDQRESDLGKTRGEAIRLVKAAFATAGIDQPQTTYNIVSKRASAEETAPPKENESTRGAQADTSVNRDIDTQLAAAQRAEDKNLLDSGETKP</sequence>
<dbReference type="GO" id="GO:0008381">
    <property type="term" value="F:mechanosensitive monoatomic ion channel activity"/>
    <property type="evidence" value="ECO:0007669"/>
    <property type="project" value="InterPro"/>
</dbReference>
<dbReference type="InterPro" id="IPR011066">
    <property type="entry name" value="MscS_channel_C_sf"/>
</dbReference>
<dbReference type="PROSITE" id="PS51257">
    <property type="entry name" value="PROKAR_LIPOPROTEIN"/>
    <property type="match status" value="1"/>
</dbReference>
<feature type="transmembrane region" description="Helical" evidence="7">
    <location>
        <begin position="182"/>
        <end position="200"/>
    </location>
</feature>
<keyword evidence="3" id="KW-1003">Cell membrane</keyword>
<feature type="compositionally biased region" description="Basic and acidic residues" evidence="8">
    <location>
        <begin position="398"/>
        <end position="411"/>
    </location>
</feature>
<feature type="transmembrane region" description="Helical" evidence="7">
    <location>
        <begin position="206"/>
        <end position="227"/>
    </location>
</feature>
<dbReference type="GO" id="GO:0005886">
    <property type="term" value="C:plasma membrane"/>
    <property type="evidence" value="ECO:0007669"/>
    <property type="project" value="UniProtKB-SubCell"/>
</dbReference>
<dbReference type="PANTHER" id="PTHR30221">
    <property type="entry name" value="SMALL-CONDUCTANCE MECHANOSENSITIVE CHANNEL"/>
    <property type="match status" value="1"/>
</dbReference>
<evidence type="ECO:0000256" key="2">
    <source>
        <dbReference type="ARBA" id="ARBA00008017"/>
    </source>
</evidence>
<comment type="function">
    <text evidence="7">Mechanosensitive channel that participates in the regulation of osmotic pressure changes within the cell, opening in response to stretch forces in the membrane lipid bilayer, without the need for other proteins. Contributes to normal resistance to hypoosmotic shock. Forms an ion channel of 1.0 nanosiemens conductance with a slight preference for anions.</text>
</comment>
<feature type="transmembrane region" description="Helical" evidence="7">
    <location>
        <begin position="136"/>
        <end position="161"/>
    </location>
</feature>
<dbReference type="Pfam" id="PF21082">
    <property type="entry name" value="MS_channel_3rd"/>
    <property type="match status" value="1"/>
</dbReference>
<dbReference type="InterPro" id="IPR045275">
    <property type="entry name" value="MscS_archaea/bacteria_type"/>
</dbReference>
<reference evidence="11 12" key="1">
    <citation type="submission" date="2019-04" db="EMBL/GenBank/DDBJ databases">
        <title>Reference strain of H23.</title>
        <authorList>
            <person name="Luo X."/>
        </authorList>
    </citation>
    <scope>NUCLEOTIDE SEQUENCE [LARGE SCALE GENOMIC DNA]</scope>
    <source>
        <strain evidence="11 12">H23</strain>
    </source>
</reference>
<dbReference type="Gene3D" id="3.30.70.100">
    <property type="match status" value="1"/>
</dbReference>
<name>A0A4U5JWG2_9GAMM</name>
<dbReference type="OrthoDB" id="9793781at2"/>
<comment type="caution">
    <text evidence="11">The sequence shown here is derived from an EMBL/GenBank/DDBJ whole genome shotgun (WGS) entry which is preliminary data.</text>
</comment>
<dbReference type="RefSeq" id="WP_137265654.1">
    <property type="nucleotide sequence ID" value="NZ_SZUA01000001.1"/>
</dbReference>
<keyword evidence="5 7" id="KW-1133">Transmembrane helix</keyword>
<keyword evidence="6 7" id="KW-0472">Membrane</keyword>
<dbReference type="Gene3D" id="3.30.1340.30">
    <property type="match status" value="1"/>
</dbReference>
<keyword evidence="7" id="KW-0813">Transport</keyword>
<comment type="caution">
    <text evidence="7">Lacks conserved residue(s) required for the propagation of feature annotation.</text>
</comment>
<evidence type="ECO:0000259" key="10">
    <source>
        <dbReference type="PROSITE" id="PS50914"/>
    </source>
</evidence>
<dbReference type="Pfam" id="PF04972">
    <property type="entry name" value="BON"/>
    <property type="match status" value="1"/>
</dbReference>
<dbReference type="PROSITE" id="PS50914">
    <property type="entry name" value="BON"/>
    <property type="match status" value="1"/>
</dbReference>
<comment type="subcellular location">
    <subcellularLocation>
        <location evidence="7">Cell inner membrane</location>
        <topology evidence="7">Multi-pass membrane protein</topology>
    </subcellularLocation>
    <subcellularLocation>
        <location evidence="1">Cell membrane</location>
        <topology evidence="1">Multi-pass membrane protein</topology>
    </subcellularLocation>
</comment>
<dbReference type="InterPro" id="IPR049278">
    <property type="entry name" value="MS_channel_C"/>
</dbReference>
<evidence type="ECO:0000313" key="11">
    <source>
        <dbReference type="EMBL" id="TKR33446.1"/>
    </source>
</evidence>
<feature type="compositionally biased region" description="Basic and acidic residues" evidence="8">
    <location>
        <begin position="434"/>
        <end position="448"/>
    </location>
</feature>
<proteinExistence type="inferred from homology"/>
<feature type="domain" description="BON" evidence="10">
    <location>
        <begin position="49"/>
        <end position="119"/>
    </location>
</feature>
<accession>A0A4U5JWG2</accession>
<feature type="signal peptide" evidence="9">
    <location>
        <begin position="1"/>
        <end position="30"/>
    </location>
</feature>
<comment type="similarity">
    <text evidence="2 7">Belongs to the MscS (TC 1.A.23) family.</text>
</comment>
<comment type="subunit">
    <text evidence="7">Homoheptamer.</text>
</comment>
<dbReference type="Proteomes" id="UP000308707">
    <property type="component" value="Unassembled WGS sequence"/>
</dbReference>
<evidence type="ECO:0000256" key="1">
    <source>
        <dbReference type="ARBA" id="ARBA00004651"/>
    </source>
</evidence>
<dbReference type="EMBL" id="SZUA01000001">
    <property type="protein sequence ID" value="TKR33446.1"/>
    <property type="molecule type" value="Genomic_DNA"/>
</dbReference>
<dbReference type="SUPFAM" id="SSF50182">
    <property type="entry name" value="Sm-like ribonucleoproteins"/>
    <property type="match status" value="1"/>
</dbReference>
<protein>
    <recommendedName>
        <fullName evidence="7">Small-conductance mechanosensitive channel</fullName>
    </recommendedName>
</protein>
<evidence type="ECO:0000313" key="12">
    <source>
        <dbReference type="Proteomes" id="UP000308707"/>
    </source>
</evidence>
<keyword evidence="7" id="KW-0406">Ion transport</keyword>
<keyword evidence="4 7" id="KW-0812">Transmembrane</keyword>
<organism evidence="11 12">
    <name type="scientific">Luteimonas gilva</name>
    <dbReference type="NCBI Taxonomy" id="2572684"/>
    <lineage>
        <taxon>Bacteria</taxon>
        <taxon>Pseudomonadati</taxon>
        <taxon>Pseudomonadota</taxon>
        <taxon>Gammaproteobacteria</taxon>
        <taxon>Lysobacterales</taxon>
        <taxon>Lysobacteraceae</taxon>
        <taxon>Luteimonas</taxon>
    </lineage>
</organism>
<dbReference type="Gene3D" id="2.30.30.60">
    <property type="match status" value="1"/>
</dbReference>